<keyword evidence="8" id="KW-0464">Manganese</keyword>
<evidence type="ECO:0000256" key="1">
    <source>
        <dbReference type="ARBA" id="ARBA00001936"/>
    </source>
</evidence>
<comment type="caution">
    <text evidence="12">The sequence shown here is derived from an EMBL/GenBank/DDBJ whole genome shotgun (WGS) entry which is preliminary data.</text>
</comment>
<proteinExistence type="inferred from homology"/>
<dbReference type="PROSITE" id="PS01032">
    <property type="entry name" value="PPM_1"/>
    <property type="match status" value="1"/>
</dbReference>
<evidence type="ECO:0000256" key="8">
    <source>
        <dbReference type="ARBA" id="ARBA00023211"/>
    </source>
</evidence>
<organism evidence="12 13">
    <name type="scientific">Mesorhabditis spiculigera</name>
    <dbReference type="NCBI Taxonomy" id="96644"/>
    <lineage>
        <taxon>Eukaryota</taxon>
        <taxon>Metazoa</taxon>
        <taxon>Ecdysozoa</taxon>
        <taxon>Nematoda</taxon>
        <taxon>Chromadorea</taxon>
        <taxon>Rhabditida</taxon>
        <taxon>Rhabditina</taxon>
        <taxon>Rhabditomorpha</taxon>
        <taxon>Rhabditoidea</taxon>
        <taxon>Rhabditidae</taxon>
        <taxon>Mesorhabditinae</taxon>
        <taxon>Mesorhabditis</taxon>
    </lineage>
</organism>
<dbReference type="SMART" id="SM00332">
    <property type="entry name" value="PP2Cc"/>
    <property type="match status" value="1"/>
</dbReference>
<evidence type="ECO:0000256" key="6">
    <source>
        <dbReference type="ARBA" id="ARBA00022801"/>
    </source>
</evidence>
<evidence type="ECO:0000256" key="3">
    <source>
        <dbReference type="ARBA" id="ARBA00006702"/>
    </source>
</evidence>
<dbReference type="AlphaFoldDB" id="A0AA36GCY5"/>
<feature type="non-terminal residue" evidence="12">
    <location>
        <position position="1"/>
    </location>
</feature>
<sequence length="368" mass="40280">MGQTLSEPVTTKESASCSNKIFSVGSSCMQGWRTSMEDAHTHLLSLPEDPKTAFFAVYDGHGGPKVSQYAGIHLHHTIASQPEFKDGDLPLALKKGFLALDEKMRADDEMKDDVSGTTAVVVMVQRDTIYCANVGDSRAIVSVCGEAVPLSYDHKPANEKEAKRIIAAGGFVEYNRVNGNLALSRALGDFIFKNINIPPEDQVVTANPDVEIQQITDDHEFIVVACDGIWDVMNNQEVADFCRDRLAKGREPQLICEELLNRCLSPDAQMAGLGCDNMTVVLISITKGLDEKAFMEKCSRPSRYKPVTDEEENDGLDVTKASYLGDENEPTTIQDALHAHDTYETPQPSPNPAVVDDDEKPPSQFTAA</sequence>
<dbReference type="InterPro" id="IPR015655">
    <property type="entry name" value="PP2C"/>
</dbReference>
<dbReference type="CDD" id="cd00143">
    <property type="entry name" value="PP2Cc"/>
    <property type="match status" value="1"/>
</dbReference>
<evidence type="ECO:0000256" key="5">
    <source>
        <dbReference type="ARBA" id="ARBA00022723"/>
    </source>
</evidence>
<feature type="region of interest" description="Disordered" evidence="10">
    <location>
        <begin position="300"/>
        <end position="368"/>
    </location>
</feature>
<dbReference type="EC" id="3.1.3.16" evidence="4"/>
<gene>
    <name evidence="12" type="ORF">MSPICULIGERA_LOCUS19002</name>
</gene>
<dbReference type="Proteomes" id="UP001177023">
    <property type="component" value="Unassembled WGS sequence"/>
</dbReference>
<protein>
    <recommendedName>
        <fullName evidence="4">protein-serine/threonine phosphatase</fullName>
        <ecNumber evidence="4">3.1.3.16</ecNumber>
    </recommendedName>
</protein>
<evidence type="ECO:0000313" key="12">
    <source>
        <dbReference type="EMBL" id="CAJ0580820.1"/>
    </source>
</evidence>
<dbReference type="GO" id="GO:0046872">
    <property type="term" value="F:metal ion binding"/>
    <property type="evidence" value="ECO:0007669"/>
    <property type="project" value="UniProtKB-KW"/>
</dbReference>
<name>A0AA36GCY5_9BILA</name>
<comment type="cofactor">
    <cofactor evidence="2">
        <name>Mg(2+)</name>
        <dbReference type="ChEBI" id="CHEBI:18420"/>
    </cofactor>
</comment>
<feature type="domain" description="PPM-type phosphatase" evidence="11">
    <location>
        <begin position="23"/>
        <end position="285"/>
    </location>
</feature>
<dbReference type="EMBL" id="CATQJA010002662">
    <property type="protein sequence ID" value="CAJ0580820.1"/>
    <property type="molecule type" value="Genomic_DNA"/>
</dbReference>
<evidence type="ECO:0000256" key="9">
    <source>
        <dbReference type="RuleBase" id="RU003465"/>
    </source>
</evidence>
<keyword evidence="7 9" id="KW-0904">Protein phosphatase</keyword>
<evidence type="ECO:0000256" key="7">
    <source>
        <dbReference type="ARBA" id="ARBA00022912"/>
    </source>
</evidence>
<keyword evidence="5" id="KW-0479">Metal-binding</keyword>
<evidence type="ECO:0000256" key="10">
    <source>
        <dbReference type="SAM" id="MobiDB-lite"/>
    </source>
</evidence>
<evidence type="ECO:0000313" key="13">
    <source>
        <dbReference type="Proteomes" id="UP001177023"/>
    </source>
</evidence>
<evidence type="ECO:0000259" key="11">
    <source>
        <dbReference type="PROSITE" id="PS51746"/>
    </source>
</evidence>
<dbReference type="InterPro" id="IPR001932">
    <property type="entry name" value="PPM-type_phosphatase-like_dom"/>
</dbReference>
<dbReference type="InterPro" id="IPR036457">
    <property type="entry name" value="PPM-type-like_dom_sf"/>
</dbReference>
<dbReference type="Gene3D" id="3.60.40.10">
    <property type="entry name" value="PPM-type phosphatase domain"/>
    <property type="match status" value="1"/>
</dbReference>
<dbReference type="PROSITE" id="PS51746">
    <property type="entry name" value="PPM_2"/>
    <property type="match status" value="1"/>
</dbReference>
<dbReference type="InterPro" id="IPR000222">
    <property type="entry name" value="PP2C_BS"/>
</dbReference>
<accession>A0AA36GCY5</accession>
<dbReference type="PANTHER" id="PTHR13832">
    <property type="entry name" value="PROTEIN PHOSPHATASE 2C"/>
    <property type="match status" value="1"/>
</dbReference>
<keyword evidence="6 9" id="KW-0378">Hydrolase</keyword>
<reference evidence="12" key="1">
    <citation type="submission" date="2023-06" db="EMBL/GenBank/DDBJ databases">
        <authorList>
            <person name="Delattre M."/>
        </authorList>
    </citation>
    <scope>NUCLEOTIDE SEQUENCE</scope>
    <source>
        <strain evidence="12">AF72</strain>
    </source>
</reference>
<comment type="similarity">
    <text evidence="3 9">Belongs to the PP2C family.</text>
</comment>
<comment type="cofactor">
    <cofactor evidence="1">
        <name>Mn(2+)</name>
        <dbReference type="ChEBI" id="CHEBI:29035"/>
    </cofactor>
</comment>
<dbReference type="SUPFAM" id="SSF81606">
    <property type="entry name" value="PP2C-like"/>
    <property type="match status" value="1"/>
</dbReference>
<dbReference type="Pfam" id="PF00481">
    <property type="entry name" value="PP2C"/>
    <property type="match status" value="1"/>
</dbReference>
<dbReference type="PANTHER" id="PTHR13832:SF565">
    <property type="entry name" value="AT28366P-RELATED"/>
    <property type="match status" value="1"/>
</dbReference>
<dbReference type="FunFam" id="3.60.40.10:FF:000016">
    <property type="entry name" value="Protein phosphatase 2C"/>
    <property type="match status" value="1"/>
</dbReference>
<evidence type="ECO:0000256" key="4">
    <source>
        <dbReference type="ARBA" id="ARBA00013081"/>
    </source>
</evidence>
<keyword evidence="13" id="KW-1185">Reference proteome</keyword>
<dbReference type="GO" id="GO:0004722">
    <property type="term" value="F:protein serine/threonine phosphatase activity"/>
    <property type="evidence" value="ECO:0007669"/>
    <property type="project" value="UniProtKB-EC"/>
</dbReference>
<evidence type="ECO:0000256" key="2">
    <source>
        <dbReference type="ARBA" id="ARBA00001946"/>
    </source>
</evidence>